<dbReference type="InterPro" id="IPR004843">
    <property type="entry name" value="Calcineurin-like_PHP"/>
</dbReference>
<dbReference type="GO" id="GO:0009245">
    <property type="term" value="P:lipid A biosynthetic process"/>
    <property type="evidence" value="ECO:0007669"/>
    <property type="project" value="TreeGrafter"/>
</dbReference>
<dbReference type="SUPFAM" id="SSF56300">
    <property type="entry name" value="Metallo-dependent phosphatases"/>
    <property type="match status" value="1"/>
</dbReference>
<organism evidence="8 9">
    <name type="scientific">Paraburkholderia tuberum</name>
    <dbReference type="NCBI Taxonomy" id="157910"/>
    <lineage>
        <taxon>Bacteria</taxon>
        <taxon>Pseudomonadati</taxon>
        <taxon>Pseudomonadota</taxon>
        <taxon>Betaproteobacteria</taxon>
        <taxon>Burkholderiales</taxon>
        <taxon>Burkholderiaceae</taxon>
        <taxon>Paraburkholderia</taxon>
    </lineage>
</organism>
<name>A0A1H1KHF5_9BURK</name>
<feature type="region of interest" description="Disordered" evidence="6">
    <location>
        <begin position="1"/>
        <end position="22"/>
    </location>
</feature>
<dbReference type="PANTHER" id="PTHR34990:SF2">
    <property type="entry name" value="BLL8164 PROTEIN"/>
    <property type="match status" value="1"/>
</dbReference>
<evidence type="ECO:0000256" key="2">
    <source>
        <dbReference type="ARBA" id="ARBA00022519"/>
    </source>
</evidence>
<dbReference type="EMBL" id="FNKX01000004">
    <property type="protein sequence ID" value="SDR61724.1"/>
    <property type="molecule type" value="Genomic_DNA"/>
</dbReference>
<dbReference type="GO" id="GO:0046872">
    <property type="term" value="F:metal ion binding"/>
    <property type="evidence" value="ECO:0007669"/>
    <property type="project" value="UniProtKB-KW"/>
</dbReference>
<dbReference type="InterPro" id="IPR029052">
    <property type="entry name" value="Metallo-depent_PP-like"/>
</dbReference>
<evidence type="ECO:0000313" key="8">
    <source>
        <dbReference type="EMBL" id="SDR61724.1"/>
    </source>
</evidence>
<evidence type="ECO:0000256" key="6">
    <source>
        <dbReference type="SAM" id="MobiDB-lite"/>
    </source>
</evidence>
<keyword evidence="9" id="KW-1185">Reference proteome</keyword>
<evidence type="ECO:0000256" key="4">
    <source>
        <dbReference type="ARBA" id="ARBA00023136"/>
    </source>
</evidence>
<dbReference type="PANTHER" id="PTHR34990">
    <property type="entry name" value="UDP-2,3-DIACYLGLUCOSAMINE HYDROLASE-RELATED"/>
    <property type="match status" value="1"/>
</dbReference>
<feature type="domain" description="Calcineurin-like phosphoesterase" evidence="7">
    <location>
        <begin position="42"/>
        <end position="232"/>
    </location>
</feature>
<evidence type="ECO:0000256" key="3">
    <source>
        <dbReference type="ARBA" id="ARBA00022723"/>
    </source>
</evidence>
<keyword evidence="2" id="KW-0997">Cell inner membrane</keyword>
<dbReference type="RefSeq" id="WP_090812383.1">
    <property type="nucleotide sequence ID" value="NZ_FNKX01000004.1"/>
</dbReference>
<dbReference type="AlphaFoldDB" id="A0A1H1KHF5"/>
<keyword evidence="4" id="KW-0472">Membrane</keyword>
<evidence type="ECO:0000313" key="9">
    <source>
        <dbReference type="Proteomes" id="UP000199365"/>
    </source>
</evidence>
<dbReference type="GO" id="GO:0008758">
    <property type="term" value="F:UDP-2,3-diacylglucosamine hydrolase activity"/>
    <property type="evidence" value="ECO:0007669"/>
    <property type="project" value="TreeGrafter"/>
</dbReference>
<dbReference type="InterPro" id="IPR043461">
    <property type="entry name" value="LpxH-like"/>
</dbReference>
<dbReference type="GO" id="GO:0016020">
    <property type="term" value="C:membrane"/>
    <property type="evidence" value="ECO:0007669"/>
    <property type="project" value="GOC"/>
</dbReference>
<proteinExistence type="predicted"/>
<evidence type="ECO:0000259" key="7">
    <source>
        <dbReference type="Pfam" id="PF00149"/>
    </source>
</evidence>
<keyword evidence="1" id="KW-1003">Cell membrane</keyword>
<sequence length="533" mass="58964">MARREVVQARSRLHPGTRPAPRIDGLGQGEAELIPMHSVDQVYVISDLHLGGTPGFQIFGSASELAWLINDLARRDPEKEIALVINGDFIDFLAEPNATYFDPDGAVAKLERIALQDPTFRPVFDAFPVFLQQARRRLIVNLGNHDLELALPWVRERLKQILTKDAPLSSGAHARLHFVFDGSGVHCDVGGQSVLCVHGNEVDRWNPADFEKIRQIGRDKQLRRTVDPWIPNAGTRMVIDVMNSIKRKYPFVDLLKPEAEGVVPTLAACAPEAMLDFNSAIRLANVGLARAWAGMYKPGGMLGIKELPAGDPVQPVPVPGGLLNPVELPASRQERDGRAMLAVADALVRQGVDPLAFVANEQGKRLDMVTALVKWSRDAPTSEVLREALEKLDKDRSFDITARDETAELLDKEIGPEIDIIVAGHTHLARALRRRNGKGRYFNSGTWARLIRIDSETRSDPRKFEEVFDVLNGGDMSTLDSFRSGSLVMHPCTVVAIWKKDGGNGAKAELRQVVKHAENEFTLHTTSNSLRDN</sequence>
<gene>
    <name evidence="8" type="ORF">SAMN05445850_7924</name>
</gene>
<keyword evidence="3" id="KW-0479">Metal-binding</keyword>
<evidence type="ECO:0000256" key="1">
    <source>
        <dbReference type="ARBA" id="ARBA00022475"/>
    </source>
</evidence>
<dbReference type="Pfam" id="PF00149">
    <property type="entry name" value="Metallophos"/>
    <property type="match status" value="1"/>
</dbReference>
<protein>
    <submittedName>
        <fullName evidence="8">Calcineurin-like phosphoesterase</fullName>
    </submittedName>
</protein>
<dbReference type="STRING" id="157910.SAMN05445850_7924"/>
<evidence type="ECO:0000256" key="5">
    <source>
        <dbReference type="ARBA" id="ARBA00023211"/>
    </source>
</evidence>
<accession>A0A1H1KHF5</accession>
<reference evidence="9" key="1">
    <citation type="submission" date="2016-10" db="EMBL/GenBank/DDBJ databases">
        <authorList>
            <person name="Varghese N."/>
            <person name="Submissions S."/>
        </authorList>
    </citation>
    <scope>NUCLEOTIDE SEQUENCE [LARGE SCALE GENOMIC DNA]</scope>
    <source>
        <strain evidence="9">DUS833</strain>
    </source>
</reference>
<dbReference type="Proteomes" id="UP000199365">
    <property type="component" value="Unassembled WGS sequence"/>
</dbReference>
<keyword evidence="5" id="KW-0464">Manganese</keyword>